<dbReference type="AlphaFoldDB" id="A0A1G7ZXZ2"/>
<proteinExistence type="predicted"/>
<name>A0A1G7ZXZ2_9ACTN</name>
<dbReference type="Proteomes" id="UP000199202">
    <property type="component" value="Unassembled WGS sequence"/>
</dbReference>
<dbReference type="GO" id="GO:0016042">
    <property type="term" value="P:lipid catabolic process"/>
    <property type="evidence" value="ECO:0007669"/>
    <property type="project" value="UniProtKB-KW"/>
</dbReference>
<dbReference type="RefSeq" id="WP_090928742.1">
    <property type="nucleotide sequence ID" value="NZ_FNDJ01000001.1"/>
</dbReference>
<evidence type="ECO:0000256" key="1">
    <source>
        <dbReference type="ARBA" id="ARBA00022801"/>
    </source>
</evidence>
<accession>A0A1G7ZXZ2</accession>
<protein>
    <submittedName>
        <fullName evidence="4">Platelet-activating factor acetylhydrolase, isoform II</fullName>
    </submittedName>
</protein>
<dbReference type="PANTHER" id="PTHR10272">
    <property type="entry name" value="PLATELET-ACTIVATING FACTOR ACETYLHYDROLASE"/>
    <property type="match status" value="1"/>
</dbReference>
<dbReference type="OrthoDB" id="569821at2"/>
<dbReference type="SUPFAM" id="SSF53474">
    <property type="entry name" value="alpha/beta-Hydrolases"/>
    <property type="match status" value="1"/>
</dbReference>
<evidence type="ECO:0000313" key="5">
    <source>
        <dbReference type="Proteomes" id="UP000199202"/>
    </source>
</evidence>
<dbReference type="EMBL" id="FNDJ01000001">
    <property type="protein sequence ID" value="SDH13481.1"/>
    <property type="molecule type" value="Genomic_DNA"/>
</dbReference>
<keyword evidence="3" id="KW-0443">Lipid metabolism</keyword>
<keyword evidence="5" id="KW-1185">Reference proteome</keyword>
<dbReference type="Gene3D" id="3.40.50.1820">
    <property type="entry name" value="alpha/beta hydrolase"/>
    <property type="match status" value="1"/>
</dbReference>
<gene>
    <name evidence="4" type="ORF">SAMN05421869_101559</name>
</gene>
<evidence type="ECO:0000256" key="3">
    <source>
        <dbReference type="ARBA" id="ARBA00023098"/>
    </source>
</evidence>
<organism evidence="4 5">
    <name type="scientific">Nonomuraea jiangxiensis</name>
    <dbReference type="NCBI Taxonomy" id="633440"/>
    <lineage>
        <taxon>Bacteria</taxon>
        <taxon>Bacillati</taxon>
        <taxon>Actinomycetota</taxon>
        <taxon>Actinomycetes</taxon>
        <taxon>Streptosporangiales</taxon>
        <taxon>Streptosporangiaceae</taxon>
        <taxon>Nonomuraea</taxon>
    </lineage>
</organism>
<dbReference type="PANTHER" id="PTHR10272:SF0">
    <property type="entry name" value="PLATELET-ACTIVATING FACTOR ACETYLHYDROLASE"/>
    <property type="match status" value="1"/>
</dbReference>
<dbReference type="STRING" id="633440.SAMN05421869_101559"/>
<dbReference type="GO" id="GO:0003847">
    <property type="term" value="F:1-alkyl-2-acetylglycerophosphocholine esterase activity"/>
    <property type="evidence" value="ECO:0007669"/>
    <property type="project" value="TreeGrafter"/>
</dbReference>
<evidence type="ECO:0000313" key="4">
    <source>
        <dbReference type="EMBL" id="SDH13481.1"/>
    </source>
</evidence>
<dbReference type="InterPro" id="IPR029058">
    <property type="entry name" value="AB_hydrolase_fold"/>
</dbReference>
<keyword evidence="2" id="KW-0442">Lipid degradation</keyword>
<reference evidence="4 5" key="1">
    <citation type="submission" date="2016-10" db="EMBL/GenBank/DDBJ databases">
        <authorList>
            <person name="de Groot N.N."/>
        </authorList>
    </citation>
    <scope>NUCLEOTIDE SEQUENCE [LARGE SCALE GENOMIC DNA]</scope>
    <source>
        <strain evidence="4 5">CGMCC 4.6533</strain>
    </source>
</reference>
<sequence>MKAFPWPVGGRTKPRLYLWLWALALAGLIAVNLHLVDRTVAWASAPADFRLSLPAPSGPHKVGTAVLRLVQDDRPDPWRSGRPREILLQLWYPTAEAGAPAAYLGEAAARHMAARYGFPPAALANLPTHASLGAPVAAGRRPVLLFSPGDGGNRTDNTALTQELASHGYVVVALDHPGDGLEVQRLDGSLIERSKPEPADPDAAPHLSAGPQVAVRVADLRAVLDALARPDRFQGRVPAGLATALDLGRVGAFGHSLGGATAAQAAAEDPRVDAAADLDGLVAGPVATKGLDKPFLILRSPWHTPERDPSWATFLPALRGWHRVISVTGAGHYAFADLGLWAARARLDLRMGRDTWATNFGDRPGPEATAVIRQALVGFFDSRLRGAPVPPILDREAI</sequence>
<dbReference type="Pfam" id="PF03403">
    <property type="entry name" value="PAF-AH_p_II"/>
    <property type="match status" value="2"/>
</dbReference>
<keyword evidence="1 4" id="KW-0378">Hydrolase</keyword>
<evidence type="ECO:0000256" key="2">
    <source>
        <dbReference type="ARBA" id="ARBA00022963"/>
    </source>
</evidence>